<evidence type="ECO:0000256" key="7">
    <source>
        <dbReference type="PROSITE-ProRule" id="PRU00042"/>
    </source>
</evidence>
<dbReference type="EnsemblMetazoa" id="XM_019904413.1">
    <property type="protein sequence ID" value="XP_019759972.1"/>
    <property type="gene ID" value="LOC109537607"/>
</dbReference>
<reference evidence="10 12" key="1">
    <citation type="journal article" date="2013" name="Genome Biol.">
        <title>Draft genome of the mountain pine beetle, Dendroctonus ponderosae Hopkins, a major forest pest.</title>
        <authorList>
            <person name="Keeling C.I."/>
            <person name="Yuen M.M."/>
            <person name="Liao N.Y."/>
            <person name="Docking T.R."/>
            <person name="Chan S.K."/>
            <person name="Taylor G.A."/>
            <person name="Palmquist D.L."/>
            <person name="Jackman S.D."/>
            <person name="Nguyen A."/>
            <person name="Li M."/>
            <person name="Henderson H."/>
            <person name="Janes J.K."/>
            <person name="Zhao Y."/>
            <person name="Pandoh P."/>
            <person name="Moore R."/>
            <person name="Sperling F.A."/>
            <person name="Huber D.P."/>
            <person name="Birol I."/>
            <person name="Jones S.J."/>
            <person name="Bohlmann J."/>
        </authorList>
    </citation>
    <scope>NUCLEOTIDE SEQUENCE</scope>
</reference>
<evidence type="ECO:0000256" key="4">
    <source>
        <dbReference type="ARBA" id="ARBA00022771"/>
    </source>
</evidence>
<dbReference type="InterPro" id="IPR036236">
    <property type="entry name" value="Znf_C2H2_sf"/>
</dbReference>
<evidence type="ECO:0000256" key="1">
    <source>
        <dbReference type="ARBA" id="ARBA00004123"/>
    </source>
</evidence>
<dbReference type="FunFam" id="3.30.160.60:FF:000125">
    <property type="entry name" value="Putative zinc finger protein 143"/>
    <property type="match status" value="1"/>
</dbReference>
<dbReference type="GO" id="GO:0005634">
    <property type="term" value="C:nucleus"/>
    <property type="evidence" value="ECO:0007669"/>
    <property type="project" value="UniProtKB-SubCell"/>
</dbReference>
<dbReference type="PROSITE" id="PS00028">
    <property type="entry name" value="ZINC_FINGER_C2H2_1"/>
    <property type="match status" value="3"/>
</dbReference>
<dbReference type="PROSITE" id="PS50157">
    <property type="entry name" value="ZINC_FINGER_C2H2_2"/>
    <property type="match status" value="3"/>
</dbReference>
<reference evidence="11" key="2">
    <citation type="submission" date="2024-08" db="UniProtKB">
        <authorList>
            <consortium name="EnsemblMetazoa"/>
        </authorList>
    </citation>
    <scope>IDENTIFICATION</scope>
</reference>
<dbReference type="GO" id="GO:0000978">
    <property type="term" value="F:RNA polymerase II cis-regulatory region sequence-specific DNA binding"/>
    <property type="evidence" value="ECO:0007669"/>
    <property type="project" value="TreeGrafter"/>
</dbReference>
<evidence type="ECO:0000313" key="10">
    <source>
        <dbReference type="EMBL" id="ENN77144.1"/>
    </source>
</evidence>
<evidence type="ECO:0000256" key="8">
    <source>
        <dbReference type="SAM" id="MobiDB-lite"/>
    </source>
</evidence>
<dbReference type="HOGENOM" id="CLU_041729_1_1_1"/>
<feature type="region of interest" description="Disordered" evidence="8">
    <location>
        <begin position="1"/>
        <end position="65"/>
    </location>
</feature>
<dbReference type="Proteomes" id="UP000019118">
    <property type="component" value="Unassembled WGS sequence"/>
</dbReference>
<dbReference type="FunFam" id="3.30.160.60:FF:001110">
    <property type="entry name" value="Krueppel factor 13"/>
    <property type="match status" value="1"/>
</dbReference>
<name>N6TA59_DENPD</name>
<keyword evidence="6" id="KW-0539">Nucleus</keyword>
<dbReference type="GO" id="GO:0008270">
    <property type="term" value="F:zinc ion binding"/>
    <property type="evidence" value="ECO:0007669"/>
    <property type="project" value="UniProtKB-KW"/>
</dbReference>
<gene>
    <name evidence="11" type="primary">109537607</name>
    <name evidence="10" type="ORF">YQE_06283</name>
</gene>
<dbReference type="Pfam" id="PF00096">
    <property type="entry name" value="zf-C2H2"/>
    <property type="match status" value="3"/>
</dbReference>
<dbReference type="KEGG" id="dpa:109537607"/>
<keyword evidence="2" id="KW-0479">Metal-binding</keyword>
<accession>N6TA59</accession>
<evidence type="ECO:0000256" key="3">
    <source>
        <dbReference type="ARBA" id="ARBA00022737"/>
    </source>
</evidence>
<keyword evidence="5" id="KW-0862">Zinc</keyword>
<feature type="non-terminal residue" evidence="10">
    <location>
        <position position="1"/>
    </location>
</feature>
<organism evidence="10">
    <name type="scientific">Dendroctonus ponderosae</name>
    <name type="common">Mountain pine beetle</name>
    <dbReference type="NCBI Taxonomy" id="77166"/>
    <lineage>
        <taxon>Eukaryota</taxon>
        <taxon>Metazoa</taxon>
        <taxon>Ecdysozoa</taxon>
        <taxon>Arthropoda</taxon>
        <taxon>Hexapoda</taxon>
        <taxon>Insecta</taxon>
        <taxon>Pterygota</taxon>
        <taxon>Neoptera</taxon>
        <taxon>Endopterygota</taxon>
        <taxon>Coleoptera</taxon>
        <taxon>Polyphaga</taxon>
        <taxon>Cucujiformia</taxon>
        <taxon>Curculionidae</taxon>
        <taxon>Scolytinae</taxon>
        <taxon>Dendroctonus</taxon>
    </lineage>
</organism>
<keyword evidence="3" id="KW-0677">Repeat</keyword>
<evidence type="ECO:0000256" key="2">
    <source>
        <dbReference type="ARBA" id="ARBA00022723"/>
    </source>
</evidence>
<feature type="domain" description="C2H2-type" evidence="9">
    <location>
        <begin position="214"/>
        <end position="243"/>
    </location>
</feature>
<dbReference type="PANTHER" id="PTHR23235:SF164">
    <property type="entry name" value="C2H2-TYPE DOMAIN-CONTAINING PROTEIN"/>
    <property type="match status" value="1"/>
</dbReference>
<protein>
    <recommendedName>
        <fullName evidence="9">C2H2-type domain-containing protein</fullName>
    </recommendedName>
</protein>
<evidence type="ECO:0000313" key="12">
    <source>
        <dbReference type="Proteomes" id="UP000019118"/>
    </source>
</evidence>
<feature type="domain" description="C2H2-type" evidence="9">
    <location>
        <begin position="184"/>
        <end position="213"/>
    </location>
</feature>
<evidence type="ECO:0000256" key="5">
    <source>
        <dbReference type="ARBA" id="ARBA00022833"/>
    </source>
</evidence>
<dbReference type="OrthoDB" id="4748970at2759"/>
<dbReference type="GO" id="GO:0000981">
    <property type="term" value="F:DNA-binding transcription factor activity, RNA polymerase II-specific"/>
    <property type="evidence" value="ECO:0007669"/>
    <property type="project" value="TreeGrafter"/>
</dbReference>
<evidence type="ECO:0000313" key="11">
    <source>
        <dbReference type="EnsemblMetazoa" id="XP_019759972.1"/>
    </source>
</evidence>
<dbReference type="PANTHER" id="PTHR23235">
    <property type="entry name" value="KRUEPPEL-LIKE TRANSCRIPTION FACTOR"/>
    <property type="match status" value="1"/>
</dbReference>
<keyword evidence="12" id="KW-1185">Reference proteome</keyword>
<dbReference type="FunFam" id="3.30.160.60:FF:000018">
    <property type="entry name" value="Krueppel-like factor 15"/>
    <property type="match status" value="1"/>
</dbReference>
<dbReference type="InterPro" id="IPR013087">
    <property type="entry name" value="Znf_C2H2_type"/>
</dbReference>
<dbReference type="SMART" id="SM00355">
    <property type="entry name" value="ZnF_C2H2"/>
    <property type="match status" value="3"/>
</dbReference>
<evidence type="ECO:0000259" key="9">
    <source>
        <dbReference type="PROSITE" id="PS50157"/>
    </source>
</evidence>
<dbReference type="OMA" id="PYRRWRE"/>
<dbReference type="SUPFAM" id="SSF57667">
    <property type="entry name" value="beta-beta-alpha zinc fingers"/>
    <property type="match status" value="1"/>
</dbReference>
<evidence type="ECO:0000256" key="6">
    <source>
        <dbReference type="ARBA" id="ARBA00023242"/>
    </source>
</evidence>
<keyword evidence="4 7" id="KW-0863">Zinc-finger</keyword>
<dbReference type="AlphaFoldDB" id="N6TA59"/>
<sequence>MEGPNAPPMITLSPPCSPPSKHMSDDESNQSPTTFQRLRTYLGVPPGTTFPPTPQPSDSESEDHDFPLKKRHLRPFVDTAPIQSVKQPDLQAPAVQDIRAAVQQHQRTTSVIMKANSDGTCVPLRLRPEPLNVVKAIKFKMGVKRSLAVLAPKSSSSPQPQPQTFLMVPARVVLVAPEQRRRIYECQYRGCGKNYFKSSHLKAHNRTHTGEKPFACQWPDCGRRFSRSDELSRHRRTHTGEKRFQCAVCQRRFMRSDHLAKHEKRHAKSGLGKVDVVPGLRRLRPAPAASL</sequence>
<feature type="domain" description="C2H2-type" evidence="9">
    <location>
        <begin position="244"/>
        <end position="267"/>
    </location>
</feature>
<dbReference type="Gene3D" id="3.30.160.60">
    <property type="entry name" value="Classic Zinc Finger"/>
    <property type="match status" value="3"/>
</dbReference>
<dbReference type="EMBL" id="KB740949">
    <property type="protein sequence ID" value="ENN77144.1"/>
    <property type="molecule type" value="Genomic_DNA"/>
</dbReference>
<comment type="subcellular location">
    <subcellularLocation>
        <location evidence="1">Nucleus</location>
    </subcellularLocation>
</comment>
<proteinExistence type="predicted"/>